<reference evidence="2 3" key="1">
    <citation type="submission" date="2020-10" db="EMBL/GenBank/DDBJ databases">
        <title>Investigation of anaerobic biodegradation of phenanthrene by a sulfate-dependent Geobacter anodireducens strain PheS2.</title>
        <authorList>
            <person name="Zhang Z."/>
        </authorList>
    </citation>
    <scope>NUCLEOTIDE SEQUENCE [LARGE SCALE GENOMIC DNA]</scope>
    <source>
        <strain evidence="2 3">PheS2</strain>
    </source>
</reference>
<evidence type="ECO:0000313" key="2">
    <source>
        <dbReference type="EMBL" id="MBE2889008.1"/>
    </source>
</evidence>
<dbReference type="InterPro" id="IPR016671">
    <property type="entry name" value="LuxE_bac"/>
</dbReference>
<gene>
    <name evidence="2" type="ORF">IIE05_13665</name>
</gene>
<name>A0ABR9NXP3_9BACT</name>
<proteinExistence type="predicted"/>
<dbReference type="PIRSF" id="PIRSF016580">
    <property type="entry name" value="Acyl-protein_synthetase_LuxE"/>
    <property type="match status" value="1"/>
</dbReference>
<protein>
    <submittedName>
        <fullName evidence="2">Acyl-protein synthetase</fullName>
    </submittedName>
</protein>
<keyword evidence="3" id="KW-1185">Reference proteome</keyword>
<accession>A0ABR9NXP3</accession>
<organism evidence="2 3">
    <name type="scientific">Geobacter anodireducens</name>
    <dbReference type="NCBI Taxonomy" id="1340425"/>
    <lineage>
        <taxon>Bacteria</taxon>
        <taxon>Pseudomonadati</taxon>
        <taxon>Thermodesulfobacteriota</taxon>
        <taxon>Desulfuromonadia</taxon>
        <taxon>Geobacterales</taxon>
        <taxon>Geobacteraceae</taxon>
        <taxon>Geobacter</taxon>
    </lineage>
</organism>
<dbReference type="EMBL" id="JADBFD010000020">
    <property type="protein sequence ID" value="MBE2889008.1"/>
    <property type="molecule type" value="Genomic_DNA"/>
</dbReference>
<feature type="domain" description="Acyl-protein synthetase LuxE" evidence="1">
    <location>
        <begin position="30"/>
        <end position="348"/>
    </location>
</feature>
<dbReference type="InterPro" id="IPR007534">
    <property type="entry name" value="LuxE"/>
</dbReference>
<evidence type="ECO:0000313" key="3">
    <source>
        <dbReference type="Proteomes" id="UP000618926"/>
    </source>
</evidence>
<sequence length="407" mass="45990">MLKDYSLESDFVRELDRDILSYVEKGLENRDEDGFNDLALRCFELQFNTVEPYRRFCLDKGRSPGKVERWEDIPAVPSMAFKKFVMTSFPAERAEQRYFTSGTTDPLNKGKILRDPAGVTLINAANGLLTREYVFPDVDRMRMFLMVPSPDIAPGMGMAVGLDVVRRMFGSPDSRYLIDRRGLDLTFLLSALMEAERTGEPIVIIGSTAGFVYFMNACERDGVRFRLPPGSRLCDGGGYLAQFGECSREEFYLKSAEILQVDEHHCVNVLGMGEVSTNFFDNVLKDHLAGRPLARAKVVPPWTRTRVVDVETLEPVPDGDPGLLRHYDLVNRGMVVAVQTDNVGFMTPGGFEIIGRWKKTSWELETEAIKQAHGPRFMTPIIEFLLKRSLKKVGKLHDKITRTNAGR</sequence>
<comment type="caution">
    <text evidence="2">The sequence shown here is derived from an EMBL/GenBank/DDBJ whole genome shotgun (WGS) entry which is preliminary data.</text>
</comment>
<evidence type="ECO:0000259" key="1">
    <source>
        <dbReference type="Pfam" id="PF04443"/>
    </source>
</evidence>
<dbReference type="Proteomes" id="UP000618926">
    <property type="component" value="Unassembled WGS sequence"/>
</dbReference>
<dbReference type="Pfam" id="PF04443">
    <property type="entry name" value="LuxE"/>
    <property type="match status" value="1"/>
</dbReference>